<evidence type="ECO:0000313" key="3">
    <source>
        <dbReference type="Proteomes" id="UP000326061"/>
    </source>
</evidence>
<evidence type="ECO:0000313" key="2">
    <source>
        <dbReference type="EMBL" id="QFR43225.1"/>
    </source>
</evidence>
<reference evidence="3" key="1">
    <citation type="submission" date="2019-06" db="EMBL/GenBank/DDBJ databases">
        <title>Sulfurimonas gotlandica sp. nov., a chemoautotrophic and psychrotolerant epsilonproteobacterium isolated from a pelagic redoxcline, and an emended description of the genus Sulfurimonas.</title>
        <authorList>
            <person name="Wang S."/>
            <person name="Jiang L."/>
            <person name="Shao Z."/>
        </authorList>
    </citation>
    <scope>NUCLEOTIDE SEQUENCE [LARGE SCALE GENOMIC DNA]</scope>
    <source>
        <strain evidence="3">1-1N</strain>
    </source>
</reference>
<dbReference type="EMBL" id="CP041166">
    <property type="protein sequence ID" value="QFR43225.1"/>
    <property type="molecule type" value="Genomic_DNA"/>
</dbReference>
<keyword evidence="1" id="KW-0472">Membrane</keyword>
<dbReference type="AlphaFoldDB" id="A0AAJ4DMN5"/>
<dbReference type="RefSeq" id="WP_152299288.1">
    <property type="nucleotide sequence ID" value="NZ_CP041166.1"/>
</dbReference>
<keyword evidence="3" id="KW-1185">Reference proteome</keyword>
<protein>
    <submittedName>
        <fullName evidence="2">Uncharacterized protein</fullName>
    </submittedName>
</protein>
<dbReference type="KEGG" id="suln:FJR47_04635"/>
<dbReference type="Proteomes" id="UP000326061">
    <property type="component" value="Chromosome"/>
</dbReference>
<organism evidence="2 3">
    <name type="scientific">Sulfurimonas xiamenensis</name>
    <dbReference type="NCBI Taxonomy" id="2590021"/>
    <lineage>
        <taxon>Bacteria</taxon>
        <taxon>Pseudomonadati</taxon>
        <taxon>Campylobacterota</taxon>
        <taxon>Epsilonproteobacteria</taxon>
        <taxon>Campylobacterales</taxon>
        <taxon>Sulfurimonadaceae</taxon>
        <taxon>Sulfurimonas</taxon>
    </lineage>
</organism>
<feature type="transmembrane region" description="Helical" evidence="1">
    <location>
        <begin position="137"/>
        <end position="154"/>
    </location>
</feature>
<gene>
    <name evidence="2" type="ORF">FJR47_04635</name>
</gene>
<keyword evidence="1" id="KW-1133">Transmembrane helix</keyword>
<evidence type="ECO:0000256" key="1">
    <source>
        <dbReference type="SAM" id="Phobius"/>
    </source>
</evidence>
<accession>A0AAJ4DMN5</accession>
<proteinExistence type="predicted"/>
<name>A0AAJ4DMN5_9BACT</name>
<keyword evidence="1" id="KW-0812">Transmembrane</keyword>
<sequence>MIKFLLLFLLPLSLYASKILSFNIYDKKDKVDIILTFDTPYNGVIKQKSNDSNIIIKLEDVSIESPKIKKLSSSHIKSITITQIKGYTEIIADVLPLVNLEVSKTPDAYALRLRFIASAVLSNSLQTKENNEISQNYYIFITLLILTAAILFYMKKRVSVKQSKDSKQENFLSHINSVSIRFQKSINSQNSVVMLDFGEQSYLILIEKSNILLDKFTQNRPVTESEFNSILQKRQKEIDAFFSDNKDSKEYLQSYKEKAASLRYES</sequence>